<feature type="signal peptide" evidence="2">
    <location>
        <begin position="1"/>
        <end position="24"/>
    </location>
</feature>
<feature type="chain" id="PRO_5016390175" evidence="2">
    <location>
        <begin position="25"/>
        <end position="108"/>
    </location>
</feature>
<keyword evidence="4" id="KW-1185">Reference proteome</keyword>
<dbReference type="EMBL" id="KZ819602">
    <property type="protein sequence ID" value="PWN36619.1"/>
    <property type="molecule type" value="Genomic_DNA"/>
</dbReference>
<evidence type="ECO:0000256" key="2">
    <source>
        <dbReference type="SAM" id="SignalP"/>
    </source>
</evidence>
<dbReference type="GeneID" id="37024183"/>
<sequence>MCVLFKMLFISYAFFALYIGLVPAACASKEAGSGSKSHSEKAAEAESLSDQHRKTAEHTFYWAQGEQNANDRYAYQQARKSQYIHRDHQKKTKAAHEEAHKEQNISKQ</sequence>
<keyword evidence="2" id="KW-0732">Signal</keyword>
<dbReference type="Proteomes" id="UP000245771">
    <property type="component" value="Unassembled WGS sequence"/>
</dbReference>
<organism evidence="3 4">
    <name type="scientific">Meira miltonrushii</name>
    <dbReference type="NCBI Taxonomy" id="1280837"/>
    <lineage>
        <taxon>Eukaryota</taxon>
        <taxon>Fungi</taxon>
        <taxon>Dikarya</taxon>
        <taxon>Basidiomycota</taxon>
        <taxon>Ustilaginomycotina</taxon>
        <taxon>Exobasidiomycetes</taxon>
        <taxon>Exobasidiales</taxon>
        <taxon>Brachybasidiaceae</taxon>
        <taxon>Meira</taxon>
    </lineage>
</organism>
<dbReference type="AlphaFoldDB" id="A0A316VG66"/>
<dbReference type="InParanoid" id="A0A316VG66"/>
<accession>A0A316VG66</accession>
<protein>
    <submittedName>
        <fullName evidence="3">Uncharacterized protein</fullName>
    </submittedName>
</protein>
<feature type="region of interest" description="Disordered" evidence="1">
    <location>
        <begin position="77"/>
        <end position="108"/>
    </location>
</feature>
<name>A0A316VG66_9BASI</name>
<evidence type="ECO:0000313" key="4">
    <source>
        <dbReference type="Proteomes" id="UP000245771"/>
    </source>
</evidence>
<feature type="compositionally biased region" description="Basic and acidic residues" evidence="1">
    <location>
        <begin position="37"/>
        <end position="52"/>
    </location>
</feature>
<gene>
    <name evidence="3" type="ORF">FA14DRAFT_4831</name>
</gene>
<evidence type="ECO:0000256" key="1">
    <source>
        <dbReference type="SAM" id="MobiDB-lite"/>
    </source>
</evidence>
<feature type="compositionally biased region" description="Basic and acidic residues" evidence="1">
    <location>
        <begin position="94"/>
        <end position="108"/>
    </location>
</feature>
<feature type="region of interest" description="Disordered" evidence="1">
    <location>
        <begin position="29"/>
        <end position="52"/>
    </location>
</feature>
<proteinExistence type="predicted"/>
<dbReference type="RefSeq" id="XP_025356921.1">
    <property type="nucleotide sequence ID" value="XM_025502402.1"/>
</dbReference>
<evidence type="ECO:0000313" key="3">
    <source>
        <dbReference type="EMBL" id="PWN36619.1"/>
    </source>
</evidence>
<reference evidence="3 4" key="1">
    <citation type="journal article" date="2018" name="Mol. Biol. Evol.">
        <title>Broad Genomic Sampling Reveals a Smut Pathogenic Ancestry of the Fungal Clade Ustilaginomycotina.</title>
        <authorList>
            <person name="Kijpornyongpan T."/>
            <person name="Mondo S.J."/>
            <person name="Barry K."/>
            <person name="Sandor L."/>
            <person name="Lee J."/>
            <person name="Lipzen A."/>
            <person name="Pangilinan J."/>
            <person name="LaButti K."/>
            <person name="Hainaut M."/>
            <person name="Henrissat B."/>
            <person name="Grigoriev I.V."/>
            <person name="Spatafora J.W."/>
            <person name="Aime M.C."/>
        </authorList>
    </citation>
    <scope>NUCLEOTIDE SEQUENCE [LARGE SCALE GENOMIC DNA]</scope>
    <source>
        <strain evidence="3 4">MCA 3882</strain>
    </source>
</reference>